<dbReference type="Proteomes" id="UP000750197">
    <property type="component" value="Unassembled WGS sequence"/>
</dbReference>
<reference evidence="7" key="1">
    <citation type="submission" date="2021-05" db="EMBL/GenBank/DDBJ databases">
        <title>Genomic insights into ecological role and evolution of a novel Thermoplasmata order Candidatus Sysuiplasmatales.</title>
        <authorList>
            <person name="Yuan Y."/>
        </authorList>
    </citation>
    <scope>NUCLEOTIDE SEQUENCE</scope>
    <source>
        <strain evidence="7">TUT19-bin139</strain>
        <strain evidence="6">YP2-bin.285</strain>
    </source>
</reference>
<comment type="caution">
    <text evidence="7">The sequence shown here is derived from an EMBL/GenBank/DDBJ whole genome shotgun (WGS) entry which is preliminary data.</text>
</comment>
<keyword evidence="4 5" id="KW-0472">Membrane</keyword>
<dbReference type="PANTHER" id="PTHR47547">
    <property type="match status" value="1"/>
</dbReference>
<feature type="transmembrane region" description="Helical" evidence="5">
    <location>
        <begin position="283"/>
        <end position="311"/>
    </location>
</feature>
<protein>
    <submittedName>
        <fullName evidence="7">APC family permease</fullName>
    </submittedName>
</protein>
<accession>A0A8J7YTR1</accession>
<evidence type="ECO:0000256" key="4">
    <source>
        <dbReference type="ARBA" id="ARBA00023136"/>
    </source>
</evidence>
<dbReference type="Gene3D" id="1.20.1740.10">
    <property type="entry name" value="Amino acid/polyamine transporter I"/>
    <property type="match status" value="1"/>
</dbReference>
<gene>
    <name evidence="6" type="ORF">J9259_06580</name>
    <name evidence="7" type="ORF">KIY12_04425</name>
</gene>
<sequence>MLATETVKGAREYRKELNTWHVVFLAVGAILGPAVAFTPVDVLSVAGPAGLLSWPIAMLLLFPVALTYVELGAMWPRAGGVAYYPTKSHGALVGVLNGWGAFLGYVLAPASIIIAFVEYLSYFFPPLFSNGNLTGLGVAASIGAIFTVFLINILRIKRIGDINNLLTVLTVVLIVILVGALLFFFDSSNFTSSQVGGFFAFGGSGVFVATSVTVYGYGGFRQPIDYAEELKDPGRSLPRAVIATMLIVALIYFLESFAFAGAIRWNGVGTTVGNWGYFYTLPYPFVTLAKGAASGSVLTLLILVAIIAALIASYKDGIIYFGGASRVGNTMSRYDNFFPPVFSRLNRRGVPFISAVLALFVTVIFILLFPSFSSLFSIVVDGLLVSYAPGAISLAVFRRYYPKEKRPYLLPAYKVLAPVSFIVASLLIFWSGWTATHILIIAVLIGVLFLLYYHHRVGLKASDIKYGIWYPVYFIAVLAISYSSSTTFGGKNYIPFPYDTVVFIIAMIVFYVWGYYSGVRFMEERGAAEASA</sequence>
<feature type="transmembrane region" description="Helical" evidence="5">
    <location>
        <begin position="197"/>
        <end position="220"/>
    </location>
</feature>
<keyword evidence="2 5" id="KW-0812">Transmembrane</keyword>
<feature type="transmembrane region" description="Helical" evidence="5">
    <location>
        <begin position="166"/>
        <end position="185"/>
    </location>
</feature>
<dbReference type="GO" id="GO:0016020">
    <property type="term" value="C:membrane"/>
    <property type="evidence" value="ECO:0007669"/>
    <property type="project" value="UniProtKB-SubCell"/>
</dbReference>
<evidence type="ECO:0000256" key="1">
    <source>
        <dbReference type="ARBA" id="ARBA00004141"/>
    </source>
</evidence>
<name>A0A8J7YTR1_9ARCH</name>
<feature type="transmembrane region" description="Helical" evidence="5">
    <location>
        <begin position="92"/>
        <end position="116"/>
    </location>
</feature>
<dbReference type="Pfam" id="PF13520">
    <property type="entry name" value="AA_permease_2"/>
    <property type="match status" value="1"/>
</dbReference>
<feature type="transmembrane region" description="Helical" evidence="5">
    <location>
        <begin position="136"/>
        <end position="154"/>
    </location>
</feature>
<feature type="transmembrane region" description="Helical" evidence="5">
    <location>
        <begin position="436"/>
        <end position="454"/>
    </location>
</feature>
<evidence type="ECO:0000313" key="8">
    <source>
        <dbReference type="Proteomes" id="UP000750197"/>
    </source>
</evidence>
<dbReference type="Proteomes" id="UP000716004">
    <property type="component" value="Unassembled WGS sequence"/>
</dbReference>
<dbReference type="EMBL" id="JAGVSJ010000016">
    <property type="protein sequence ID" value="MBX8632164.1"/>
    <property type="molecule type" value="Genomic_DNA"/>
</dbReference>
<dbReference type="GO" id="GO:0022857">
    <property type="term" value="F:transmembrane transporter activity"/>
    <property type="evidence" value="ECO:0007669"/>
    <property type="project" value="InterPro"/>
</dbReference>
<evidence type="ECO:0000256" key="3">
    <source>
        <dbReference type="ARBA" id="ARBA00022989"/>
    </source>
</evidence>
<feature type="transmembrane region" description="Helical" evidence="5">
    <location>
        <begin position="496"/>
        <end position="516"/>
    </location>
</feature>
<feature type="transmembrane region" description="Helical" evidence="5">
    <location>
        <begin position="240"/>
        <end position="263"/>
    </location>
</feature>
<keyword evidence="3 5" id="KW-1133">Transmembrane helix</keyword>
<comment type="subcellular location">
    <subcellularLocation>
        <location evidence="1">Membrane</location>
        <topology evidence="1">Multi-pass membrane protein</topology>
    </subcellularLocation>
</comment>
<feature type="transmembrane region" description="Helical" evidence="5">
    <location>
        <begin position="375"/>
        <end position="397"/>
    </location>
</feature>
<dbReference type="InterPro" id="IPR002293">
    <property type="entry name" value="AA/rel_permease1"/>
</dbReference>
<evidence type="ECO:0000256" key="2">
    <source>
        <dbReference type="ARBA" id="ARBA00022692"/>
    </source>
</evidence>
<proteinExistence type="predicted"/>
<feature type="transmembrane region" description="Helical" evidence="5">
    <location>
        <begin position="466"/>
        <end position="484"/>
    </location>
</feature>
<organism evidence="7 8">
    <name type="scientific">Candidatus Sysuiplasma superficiale</name>
    <dbReference type="NCBI Taxonomy" id="2823368"/>
    <lineage>
        <taxon>Archaea</taxon>
        <taxon>Methanobacteriati</taxon>
        <taxon>Thermoplasmatota</taxon>
        <taxon>Thermoplasmata</taxon>
        <taxon>Candidatus Sysuiplasmatales</taxon>
        <taxon>Candidatus Sysuiplasmataceae</taxon>
        <taxon>Candidatus Sysuiplasma</taxon>
    </lineage>
</organism>
<evidence type="ECO:0000313" key="6">
    <source>
        <dbReference type="EMBL" id="MBX8632164.1"/>
    </source>
</evidence>
<dbReference type="PANTHER" id="PTHR47547:SF1">
    <property type="entry name" value="ASPARTATE-PROTON SYMPORTER"/>
    <property type="match status" value="1"/>
</dbReference>
<feature type="transmembrane region" description="Helical" evidence="5">
    <location>
        <begin position="350"/>
        <end position="369"/>
    </location>
</feature>
<dbReference type="InterPro" id="IPR052962">
    <property type="entry name" value="AA_Transporter_AGT"/>
</dbReference>
<feature type="transmembrane region" description="Helical" evidence="5">
    <location>
        <begin position="52"/>
        <end position="71"/>
    </location>
</feature>
<dbReference type="AlphaFoldDB" id="A0A8J7YTR1"/>
<dbReference type="EMBL" id="JAHEAC010000030">
    <property type="protein sequence ID" value="MBX8643952.1"/>
    <property type="molecule type" value="Genomic_DNA"/>
</dbReference>
<dbReference type="PIRSF" id="PIRSF006060">
    <property type="entry name" value="AA_transporter"/>
    <property type="match status" value="1"/>
</dbReference>
<evidence type="ECO:0000256" key="5">
    <source>
        <dbReference type="SAM" id="Phobius"/>
    </source>
</evidence>
<feature type="transmembrane region" description="Helical" evidence="5">
    <location>
        <begin position="20"/>
        <end position="40"/>
    </location>
</feature>
<feature type="transmembrane region" description="Helical" evidence="5">
    <location>
        <begin position="409"/>
        <end position="430"/>
    </location>
</feature>
<evidence type="ECO:0000313" key="7">
    <source>
        <dbReference type="EMBL" id="MBX8643952.1"/>
    </source>
</evidence>